<keyword evidence="3" id="KW-1015">Disulfide bond</keyword>
<feature type="non-terminal residue" evidence="6">
    <location>
        <position position="277"/>
    </location>
</feature>
<dbReference type="SMART" id="SM00635">
    <property type="entry name" value="BID_2"/>
    <property type="match status" value="2"/>
</dbReference>
<feature type="domain" description="Big-1" evidence="5">
    <location>
        <begin position="1"/>
        <end position="89"/>
    </location>
</feature>
<dbReference type="SUPFAM" id="SSF110296">
    <property type="entry name" value="Oligoxyloglucan reducing end-specific cellobiohydrolase"/>
    <property type="match status" value="1"/>
</dbReference>
<keyword evidence="2" id="KW-0843">Virulence</keyword>
<proteinExistence type="predicted"/>
<dbReference type="InterPro" id="IPR008964">
    <property type="entry name" value="Invasin/intimin_cell_adhesion"/>
</dbReference>
<dbReference type="Pfam" id="PF02368">
    <property type="entry name" value="Big_2"/>
    <property type="match status" value="2"/>
</dbReference>
<evidence type="ECO:0000256" key="4">
    <source>
        <dbReference type="ARBA" id="ARBA00029955"/>
    </source>
</evidence>
<evidence type="ECO:0000313" key="6">
    <source>
        <dbReference type="EMBL" id="SVD58803.1"/>
    </source>
</evidence>
<evidence type="ECO:0000256" key="3">
    <source>
        <dbReference type="ARBA" id="ARBA00023157"/>
    </source>
</evidence>
<accession>A0A382WJ26</accession>
<dbReference type="EMBL" id="UINC01160258">
    <property type="protein sequence ID" value="SVD58803.1"/>
    <property type="molecule type" value="Genomic_DNA"/>
</dbReference>
<protein>
    <recommendedName>
        <fullName evidence="1">Intimin</fullName>
    </recommendedName>
    <alternativeName>
        <fullName evidence="4">Attaching and effacing protein</fullName>
    </alternativeName>
</protein>
<name>A0A382WJ26_9ZZZZ</name>
<evidence type="ECO:0000259" key="5">
    <source>
        <dbReference type="PROSITE" id="PS51127"/>
    </source>
</evidence>
<dbReference type="InterPro" id="IPR003343">
    <property type="entry name" value="Big_2"/>
</dbReference>
<dbReference type="Gene3D" id="2.130.10.10">
    <property type="entry name" value="YVTN repeat-like/Quinoprotein amine dehydrogenase"/>
    <property type="match status" value="1"/>
</dbReference>
<dbReference type="Gene3D" id="2.60.40.1080">
    <property type="match status" value="2"/>
</dbReference>
<sequence>LTFSSLGASTQLTATVKDQSNASMAGASVSWATSSGAVVTVSSSGLVTSVGNGTATVTATSGSADGTTAVTVAQAAADIVLSDTLLSFSAPYDTIRITATVTDDNSYEISSPTVTWATSNPTIATVFSGGLVTGVGAGTADITATSGSITANAVAEIIDLCGNSIGNGAEIISGPTGPSGADYDQPFRSLAVDPSNPDIVYLGTERNGIVKTTDGGTTWERLRYGLRHSPSDAGPAYPEVWDIAVSPHDPSLVIAATLGSPGPVVGESAGSNGVYRS</sequence>
<feature type="non-terminal residue" evidence="6">
    <location>
        <position position="1"/>
    </location>
</feature>
<dbReference type="InterPro" id="IPR003344">
    <property type="entry name" value="Big_1_dom"/>
</dbReference>
<evidence type="ECO:0000256" key="2">
    <source>
        <dbReference type="ARBA" id="ARBA00023026"/>
    </source>
</evidence>
<reference evidence="6" key="1">
    <citation type="submission" date="2018-05" db="EMBL/GenBank/DDBJ databases">
        <authorList>
            <person name="Lanie J.A."/>
            <person name="Ng W.-L."/>
            <person name="Kazmierczak K.M."/>
            <person name="Andrzejewski T.M."/>
            <person name="Davidsen T.M."/>
            <person name="Wayne K.J."/>
            <person name="Tettelin H."/>
            <person name="Glass J.I."/>
            <person name="Rusch D."/>
            <person name="Podicherti R."/>
            <person name="Tsui H.-C.T."/>
            <person name="Winkler M.E."/>
        </authorList>
    </citation>
    <scope>NUCLEOTIDE SEQUENCE</scope>
</reference>
<organism evidence="6">
    <name type="scientific">marine metagenome</name>
    <dbReference type="NCBI Taxonomy" id="408172"/>
    <lineage>
        <taxon>unclassified sequences</taxon>
        <taxon>metagenomes</taxon>
        <taxon>ecological metagenomes</taxon>
    </lineage>
</organism>
<dbReference type="AlphaFoldDB" id="A0A382WJ26"/>
<gene>
    <name evidence="6" type="ORF">METZ01_LOCUS411657</name>
</gene>
<dbReference type="InterPro" id="IPR015943">
    <property type="entry name" value="WD40/YVTN_repeat-like_dom_sf"/>
</dbReference>
<dbReference type="PROSITE" id="PS51127">
    <property type="entry name" value="BIG1"/>
    <property type="match status" value="1"/>
</dbReference>
<dbReference type="SUPFAM" id="SSF49373">
    <property type="entry name" value="Invasin/intimin cell-adhesion fragments"/>
    <property type="match status" value="2"/>
</dbReference>
<evidence type="ECO:0000256" key="1">
    <source>
        <dbReference type="ARBA" id="ARBA00017346"/>
    </source>
</evidence>